<protein>
    <recommendedName>
        <fullName evidence="3">Beta/gamma crystallin 'Greek key' domain-containing protein</fullName>
    </recommendedName>
</protein>
<dbReference type="InterPro" id="IPR001064">
    <property type="entry name" value="Beta/gamma_crystallin"/>
</dbReference>
<feature type="signal peptide" evidence="2">
    <location>
        <begin position="1"/>
        <end position="19"/>
    </location>
</feature>
<dbReference type="SMART" id="SM00247">
    <property type="entry name" value="XTALbg"/>
    <property type="match status" value="1"/>
</dbReference>
<feature type="domain" description="Beta/gamma crystallin 'Greek key'" evidence="3">
    <location>
        <begin position="149"/>
        <end position="216"/>
    </location>
</feature>
<evidence type="ECO:0000256" key="1">
    <source>
        <dbReference type="SAM" id="MobiDB-lite"/>
    </source>
</evidence>
<reference evidence="4" key="1">
    <citation type="submission" date="2021-01" db="EMBL/GenBank/DDBJ databases">
        <authorList>
            <consortium name="Genoscope - CEA"/>
            <person name="William W."/>
        </authorList>
    </citation>
    <scope>NUCLEOTIDE SEQUENCE</scope>
</reference>
<comment type="caution">
    <text evidence="4">The sequence shown here is derived from an EMBL/GenBank/DDBJ whole genome shotgun (WGS) entry which is preliminary data.</text>
</comment>
<proteinExistence type="predicted"/>
<dbReference type="EMBL" id="CAJJDP010000067">
    <property type="protein sequence ID" value="CAD8177198.1"/>
    <property type="molecule type" value="Genomic_DNA"/>
</dbReference>
<evidence type="ECO:0000313" key="5">
    <source>
        <dbReference type="Proteomes" id="UP000683925"/>
    </source>
</evidence>
<organism evidence="4 5">
    <name type="scientific">Paramecium octaurelia</name>
    <dbReference type="NCBI Taxonomy" id="43137"/>
    <lineage>
        <taxon>Eukaryota</taxon>
        <taxon>Sar</taxon>
        <taxon>Alveolata</taxon>
        <taxon>Ciliophora</taxon>
        <taxon>Intramacronucleata</taxon>
        <taxon>Oligohymenophorea</taxon>
        <taxon>Peniculida</taxon>
        <taxon>Parameciidae</taxon>
        <taxon>Paramecium</taxon>
    </lineage>
</organism>
<accession>A0A8S1VH69</accession>
<evidence type="ECO:0000256" key="2">
    <source>
        <dbReference type="SAM" id="SignalP"/>
    </source>
</evidence>
<feature type="compositionally biased region" description="Polar residues" evidence="1">
    <location>
        <begin position="97"/>
        <end position="111"/>
    </location>
</feature>
<dbReference type="AlphaFoldDB" id="A0A8S1VH69"/>
<keyword evidence="5" id="KW-1185">Reference proteome</keyword>
<evidence type="ECO:0000313" key="4">
    <source>
        <dbReference type="EMBL" id="CAD8177198.1"/>
    </source>
</evidence>
<evidence type="ECO:0000259" key="3">
    <source>
        <dbReference type="SMART" id="SM00247"/>
    </source>
</evidence>
<sequence>MPIQALMFRIILIPAIVLAQSKMELSEIETNPIPTMVNFDKNQRNTDQALSQQGYFDFDGHFISSNTDITQNNEINNSNEDPNNFILDHLSINTSNSELDSFSNDENSLQGANGIPSLDMIDTQSTQSITQQDINQNSETEKTVQNSDCIVIYSQCHFKGESLDLCESQRNIDNFDHEIKSIQIPKGYSVRLYNQEDFSGEKIILKESQECINQPLALTQLYEKKSHKFLALVQNFNLRTR</sequence>
<dbReference type="Proteomes" id="UP000683925">
    <property type="component" value="Unassembled WGS sequence"/>
</dbReference>
<keyword evidence="2" id="KW-0732">Signal</keyword>
<dbReference type="Pfam" id="PF00030">
    <property type="entry name" value="Crystall"/>
    <property type="match status" value="1"/>
</dbReference>
<dbReference type="OMA" id="KESQECI"/>
<feature type="region of interest" description="Disordered" evidence="1">
    <location>
        <begin position="97"/>
        <end position="119"/>
    </location>
</feature>
<gene>
    <name evidence="4" type="ORF">POCTA_138.1.T0680179</name>
</gene>
<name>A0A8S1VH69_PAROT</name>
<feature type="chain" id="PRO_5035802641" description="Beta/gamma crystallin 'Greek key' domain-containing protein" evidence="2">
    <location>
        <begin position="20"/>
        <end position="241"/>
    </location>
</feature>
<dbReference type="OrthoDB" id="292951at2759"/>